<evidence type="ECO:0000256" key="1">
    <source>
        <dbReference type="SAM" id="MobiDB-lite"/>
    </source>
</evidence>
<name>A0AAD6GH36_9EURO</name>
<feature type="region of interest" description="Disordered" evidence="1">
    <location>
        <begin position="26"/>
        <end position="73"/>
    </location>
</feature>
<dbReference type="EMBL" id="JAQIZZ010000005">
    <property type="protein sequence ID" value="KAJ5541800.1"/>
    <property type="molecule type" value="Genomic_DNA"/>
</dbReference>
<sequence length="322" mass="34811">MPLTPYDTSAWPVIHWMAGFGPIGDAEDVPPYPPPPPPPSPAPPASPASPASSESAHIPTPTRNRSGLTPGLADLGLDDSLPLHQQRIARGCRRRLPPLRRWAPGPWARPSNQLGPGQPTREDALDLPRASDLNLQYGVPMTLGRNDGDVYRTVAIEGMPNNYGATRILSLIRGGAVYSFHLDPTPGRSWMTALIVFVTESGADAFIEYSRGSHFALTSGGAQAMKLANPTYPMPLPLLECPMTRCLVIRNGLHRTVQSRLANWPNAGNLIAAEAHTGVSGERVLQFFSVRAANWVFRRLSECEEFNSTTLDFAPDPAAAAM</sequence>
<feature type="compositionally biased region" description="Pro residues" evidence="1">
    <location>
        <begin position="30"/>
        <end position="47"/>
    </location>
</feature>
<feature type="compositionally biased region" description="Low complexity" evidence="1">
    <location>
        <begin position="99"/>
        <end position="110"/>
    </location>
</feature>
<evidence type="ECO:0000313" key="3">
    <source>
        <dbReference type="Proteomes" id="UP001220324"/>
    </source>
</evidence>
<comment type="caution">
    <text evidence="2">The sequence shown here is derived from an EMBL/GenBank/DDBJ whole genome shotgun (WGS) entry which is preliminary data.</text>
</comment>
<accession>A0AAD6GH36</accession>
<feature type="region of interest" description="Disordered" evidence="1">
    <location>
        <begin position="99"/>
        <end position="124"/>
    </location>
</feature>
<protein>
    <submittedName>
        <fullName evidence="2">Uncharacterized protein</fullName>
    </submittedName>
</protein>
<keyword evidence="3" id="KW-1185">Reference proteome</keyword>
<dbReference type="Proteomes" id="UP001220324">
    <property type="component" value="Unassembled WGS sequence"/>
</dbReference>
<reference evidence="2 3" key="1">
    <citation type="journal article" date="2023" name="IMA Fungus">
        <title>Comparative genomic study of the Penicillium genus elucidates a diverse pangenome and 15 lateral gene transfer events.</title>
        <authorList>
            <person name="Petersen C."/>
            <person name="Sorensen T."/>
            <person name="Nielsen M.R."/>
            <person name="Sondergaard T.E."/>
            <person name="Sorensen J.L."/>
            <person name="Fitzpatrick D.A."/>
            <person name="Frisvad J.C."/>
            <person name="Nielsen K.L."/>
        </authorList>
    </citation>
    <scope>NUCLEOTIDE SEQUENCE [LARGE SCALE GENOMIC DNA]</scope>
    <source>
        <strain evidence="2 3">IBT 35679</strain>
    </source>
</reference>
<proteinExistence type="predicted"/>
<dbReference type="AlphaFoldDB" id="A0AAD6GH36"/>
<organism evidence="2 3">
    <name type="scientific">Penicillium frequentans</name>
    <dbReference type="NCBI Taxonomy" id="3151616"/>
    <lineage>
        <taxon>Eukaryota</taxon>
        <taxon>Fungi</taxon>
        <taxon>Dikarya</taxon>
        <taxon>Ascomycota</taxon>
        <taxon>Pezizomycotina</taxon>
        <taxon>Eurotiomycetes</taxon>
        <taxon>Eurotiomycetidae</taxon>
        <taxon>Eurotiales</taxon>
        <taxon>Aspergillaceae</taxon>
        <taxon>Penicillium</taxon>
    </lineage>
</organism>
<evidence type="ECO:0000313" key="2">
    <source>
        <dbReference type="EMBL" id="KAJ5541800.1"/>
    </source>
</evidence>
<gene>
    <name evidence="2" type="ORF">N7494_006876</name>
</gene>